<keyword evidence="1" id="KW-0472">Membrane</keyword>
<evidence type="ECO:0000256" key="1">
    <source>
        <dbReference type="SAM" id="Phobius"/>
    </source>
</evidence>
<keyword evidence="1" id="KW-0812">Transmembrane</keyword>
<proteinExistence type="predicted"/>
<name>A0A832QD14_9BACT</name>
<feature type="transmembrane region" description="Helical" evidence="1">
    <location>
        <begin position="112"/>
        <end position="130"/>
    </location>
</feature>
<dbReference type="AlphaFoldDB" id="A0A832QD14"/>
<keyword evidence="2" id="KW-0808">Transferase</keyword>
<protein>
    <submittedName>
        <fullName evidence="2">Prolipoprotein diacylglyceryl transferase</fullName>
    </submittedName>
</protein>
<feature type="transmembrane region" description="Helical" evidence="1">
    <location>
        <begin position="142"/>
        <end position="159"/>
    </location>
</feature>
<dbReference type="Proteomes" id="UP000576550">
    <property type="component" value="Unassembled WGS sequence"/>
</dbReference>
<gene>
    <name evidence="2" type="ORF">GX533_00340</name>
</gene>
<reference evidence="2 3" key="1">
    <citation type="journal article" date="2020" name="Biotechnol. Biofuels">
        <title>New insights from the biogas microbiome by comprehensive genome-resolved metagenomics of nearly 1600 species originating from multiple anaerobic digesters.</title>
        <authorList>
            <person name="Campanaro S."/>
            <person name="Treu L."/>
            <person name="Rodriguez-R L.M."/>
            <person name="Kovalovszki A."/>
            <person name="Ziels R.M."/>
            <person name="Maus I."/>
            <person name="Zhu X."/>
            <person name="Kougias P.G."/>
            <person name="Basile A."/>
            <person name="Luo G."/>
            <person name="Schluter A."/>
            <person name="Konstantinidis K.T."/>
            <person name="Angelidaki I."/>
        </authorList>
    </citation>
    <scope>NUCLEOTIDE SEQUENCE [LARGE SCALE GENOMIC DNA]</scope>
    <source>
        <strain evidence="2">AS05jafATM_89</strain>
    </source>
</reference>
<feature type="transmembrane region" description="Helical" evidence="1">
    <location>
        <begin position="12"/>
        <end position="34"/>
    </location>
</feature>
<feature type="transmembrane region" description="Helical" evidence="1">
    <location>
        <begin position="226"/>
        <end position="248"/>
    </location>
</feature>
<sequence>MFANIINAVKGFISTLNPFLGLVLIFLLGLFVFWKEASRSRKNNSSVFDIFFISVIIGILVGRLVYVVSSWSSEYSSLPWYWLPYERYGDDVYLFRLLPWKLLKIWDGQLDILFTFLGIILMQTVSVLFLKKWKWGDLFPPIYLSNWVMMGLSYFFVGIQSGNNLWLKQGWIILIPFIVFIILQAIILKVYLGSKKEEVSRILYILFAIVALFVIGYVYISLSLTTLTTIGFVILSIWYVAGIIAYIISSRKEGNVTIKTVSSVRQVSLPEVSKPVRLN</sequence>
<comment type="caution">
    <text evidence="2">The sequence shown here is derived from an EMBL/GenBank/DDBJ whole genome shotgun (WGS) entry which is preliminary data.</text>
</comment>
<feature type="transmembrane region" description="Helical" evidence="1">
    <location>
        <begin position="46"/>
        <end position="68"/>
    </location>
</feature>
<feature type="transmembrane region" description="Helical" evidence="1">
    <location>
        <begin position="171"/>
        <end position="190"/>
    </location>
</feature>
<accession>A0A832QD14</accession>
<feature type="transmembrane region" description="Helical" evidence="1">
    <location>
        <begin position="202"/>
        <end position="220"/>
    </location>
</feature>
<keyword evidence="1" id="KW-1133">Transmembrane helix</keyword>
<evidence type="ECO:0000313" key="3">
    <source>
        <dbReference type="Proteomes" id="UP000576550"/>
    </source>
</evidence>
<keyword evidence="2" id="KW-0449">Lipoprotein</keyword>
<evidence type="ECO:0000313" key="2">
    <source>
        <dbReference type="EMBL" id="HHX99126.1"/>
    </source>
</evidence>
<dbReference type="GO" id="GO:0016740">
    <property type="term" value="F:transferase activity"/>
    <property type="evidence" value="ECO:0007669"/>
    <property type="project" value="UniProtKB-KW"/>
</dbReference>
<dbReference type="EMBL" id="DUTP01000001">
    <property type="protein sequence ID" value="HHX99126.1"/>
    <property type="molecule type" value="Genomic_DNA"/>
</dbReference>
<organism evidence="2 3">
    <name type="scientific">Candidatus Dojkabacteria bacterium</name>
    <dbReference type="NCBI Taxonomy" id="2099670"/>
    <lineage>
        <taxon>Bacteria</taxon>
        <taxon>Candidatus Dojkabacteria</taxon>
    </lineage>
</organism>